<feature type="region of interest" description="Disordered" evidence="2">
    <location>
        <begin position="229"/>
        <end position="251"/>
    </location>
</feature>
<proteinExistence type="inferred from homology"/>
<protein>
    <recommendedName>
        <fullName evidence="3">Cullin N-terminal domain-containing protein</fullName>
    </recommendedName>
</protein>
<dbReference type="SUPFAM" id="SSF74788">
    <property type="entry name" value="Cullin repeat-like"/>
    <property type="match status" value="1"/>
</dbReference>
<evidence type="ECO:0000256" key="1">
    <source>
        <dbReference type="ARBA" id="ARBA00006019"/>
    </source>
</evidence>
<feature type="domain" description="Cullin N-terminal" evidence="3">
    <location>
        <begin position="32"/>
        <end position="186"/>
    </location>
</feature>
<dbReference type="InterPro" id="IPR016159">
    <property type="entry name" value="Cullin_repeat-like_dom_sf"/>
</dbReference>
<feature type="compositionally biased region" description="Basic and acidic residues" evidence="2">
    <location>
        <begin position="235"/>
        <end position="251"/>
    </location>
</feature>
<comment type="caution">
    <text evidence="4">The sequence shown here is derived from an EMBL/GenBank/DDBJ whole genome shotgun (WGS) entry which is preliminary data.</text>
</comment>
<dbReference type="InterPro" id="IPR042652">
    <property type="entry name" value="CACUL1"/>
</dbReference>
<dbReference type="Proteomes" id="UP001159427">
    <property type="component" value="Unassembled WGS sequence"/>
</dbReference>
<gene>
    <name evidence="4" type="ORF">PEVE_00009980</name>
</gene>
<evidence type="ECO:0000256" key="2">
    <source>
        <dbReference type="SAM" id="MobiDB-lite"/>
    </source>
</evidence>
<dbReference type="Gene3D" id="1.20.1310.10">
    <property type="entry name" value="Cullin Repeats"/>
    <property type="match status" value="1"/>
</dbReference>
<evidence type="ECO:0000313" key="4">
    <source>
        <dbReference type="EMBL" id="CAH3014985.1"/>
    </source>
</evidence>
<evidence type="ECO:0000313" key="5">
    <source>
        <dbReference type="Proteomes" id="UP001159427"/>
    </source>
</evidence>
<dbReference type="EMBL" id="CALNXI010000017">
    <property type="protein sequence ID" value="CAH3014985.1"/>
    <property type="molecule type" value="Genomic_DNA"/>
</dbReference>
<dbReference type="Pfam" id="PF00888">
    <property type="entry name" value="Cullin"/>
    <property type="match status" value="1"/>
</dbReference>
<accession>A0ABN8LHD6</accession>
<evidence type="ECO:0000259" key="3">
    <source>
        <dbReference type="Pfam" id="PF00888"/>
    </source>
</evidence>
<dbReference type="PANTHER" id="PTHR46636:SF1">
    <property type="entry name" value="CDK2-ASSOCIATED AND CULLIN DOMAIN-CONTAINING PROTEIN 1"/>
    <property type="match status" value="1"/>
</dbReference>
<dbReference type="InterPro" id="IPR001373">
    <property type="entry name" value="Cullin_N"/>
</dbReference>
<organism evidence="4 5">
    <name type="scientific">Porites evermanni</name>
    <dbReference type="NCBI Taxonomy" id="104178"/>
    <lineage>
        <taxon>Eukaryota</taxon>
        <taxon>Metazoa</taxon>
        <taxon>Cnidaria</taxon>
        <taxon>Anthozoa</taxon>
        <taxon>Hexacorallia</taxon>
        <taxon>Scleractinia</taxon>
        <taxon>Fungiina</taxon>
        <taxon>Poritidae</taxon>
        <taxon>Porites</taxon>
    </lineage>
</organism>
<dbReference type="PANTHER" id="PTHR46636">
    <property type="entry name" value="CDK2-ASSOCIATED AND CULLIN DOMAIN-CONTAINING PROTEIN 1"/>
    <property type="match status" value="1"/>
</dbReference>
<sequence length="251" mass="29051">MTTNTMSENSLLRQARGTTFFLSDDDYMNLHWPKLESAILLILRQSPGQFIPISYEEMYSTVYKCVCQQYADRMYNNLTELVHTYLRGVSMELQVTPKEAYLEKFHFVMEQFFQAVSGIVAIFSYMNRFYVTTKLQTDLKTELGKLFTNLVADNDFLFTVIEEVSSKPFGADPQVMMSIVKGLYSLKPEFSSRNPVLFARFIPNLLPPTQCEQLPSLIQEDRMLQEDLVTSQGFSRDDTGKKRRGDDFHGR</sequence>
<comment type="similarity">
    <text evidence="1">Belongs to the cullin family.</text>
</comment>
<name>A0ABN8LHD6_9CNID</name>
<keyword evidence="5" id="KW-1185">Reference proteome</keyword>
<reference evidence="4 5" key="1">
    <citation type="submission" date="2022-05" db="EMBL/GenBank/DDBJ databases">
        <authorList>
            <consortium name="Genoscope - CEA"/>
            <person name="William W."/>
        </authorList>
    </citation>
    <scope>NUCLEOTIDE SEQUENCE [LARGE SCALE GENOMIC DNA]</scope>
</reference>